<evidence type="ECO:0000259" key="1">
    <source>
        <dbReference type="Pfam" id="PF01425"/>
    </source>
</evidence>
<organism evidence="2 3">
    <name type="scientific">Jiangella ureilytica</name>
    <dbReference type="NCBI Taxonomy" id="2530374"/>
    <lineage>
        <taxon>Bacteria</taxon>
        <taxon>Bacillati</taxon>
        <taxon>Actinomycetota</taxon>
        <taxon>Actinomycetes</taxon>
        <taxon>Jiangellales</taxon>
        <taxon>Jiangellaceae</taxon>
        <taxon>Jiangella</taxon>
    </lineage>
</organism>
<dbReference type="InterPro" id="IPR036928">
    <property type="entry name" value="AS_sf"/>
</dbReference>
<protein>
    <recommendedName>
        <fullName evidence="1">Amidase domain-containing protein</fullName>
    </recommendedName>
</protein>
<proteinExistence type="predicted"/>
<dbReference type="RefSeq" id="WP_131982023.1">
    <property type="nucleotide sequence ID" value="NZ_SMKL01000018.1"/>
</dbReference>
<gene>
    <name evidence="2" type="ORF">E1212_10435</name>
</gene>
<keyword evidence="3" id="KW-1185">Reference proteome</keyword>
<dbReference type="PANTHER" id="PTHR42678">
    <property type="entry name" value="AMIDASE"/>
    <property type="match status" value="1"/>
</dbReference>
<sequence length="104" mass="11222">MMESGELTSVQLVQAYLERIEALNKSGPGLNAVTQINPAVMEEARRADELRADGVVLGPAHGLPVLLKDLIDVKACTRRMATTHCAGFTRRMTPTSSRSCARVA</sequence>
<dbReference type="SUPFAM" id="SSF75304">
    <property type="entry name" value="Amidase signature (AS) enzymes"/>
    <property type="match status" value="1"/>
</dbReference>
<comment type="caution">
    <text evidence="2">The sequence shown here is derived from an EMBL/GenBank/DDBJ whole genome shotgun (WGS) entry which is preliminary data.</text>
</comment>
<dbReference type="EMBL" id="SMKL01000018">
    <property type="protein sequence ID" value="TDC52014.1"/>
    <property type="molecule type" value="Genomic_DNA"/>
</dbReference>
<feature type="domain" description="Amidase" evidence="1">
    <location>
        <begin position="12"/>
        <end position="86"/>
    </location>
</feature>
<dbReference type="PANTHER" id="PTHR42678:SF34">
    <property type="entry name" value="OS04G0183300 PROTEIN"/>
    <property type="match status" value="1"/>
</dbReference>
<dbReference type="OrthoDB" id="182039at2"/>
<evidence type="ECO:0000313" key="2">
    <source>
        <dbReference type="EMBL" id="TDC52014.1"/>
    </source>
</evidence>
<dbReference type="Pfam" id="PF01425">
    <property type="entry name" value="Amidase"/>
    <property type="match status" value="1"/>
</dbReference>
<accession>A0A4R4RR18</accession>
<dbReference type="Proteomes" id="UP000295621">
    <property type="component" value="Unassembled WGS sequence"/>
</dbReference>
<dbReference type="Gene3D" id="3.90.1300.10">
    <property type="entry name" value="Amidase signature (AS) domain"/>
    <property type="match status" value="1"/>
</dbReference>
<reference evidence="2 3" key="1">
    <citation type="submission" date="2019-02" db="EMBL/GenBank/DDBJ databases">
        <title>Draft genome sequences of novel Actinobacteria.</title>
        <authorList>
            <person name="Sahin N."/>
            <person name="Ay H."/>
            <person name="Saygin H."/>
        </authorList>
    </citation>
    <scope>NUCLEOTIDE SEQUENCE [LARGE SCALE GENOMIC DNA]</scope>
    <source>
        <strain evidence="2 3">KC603</strain>
    </source>
</reference>
<name>A0A4R4RR18_9ACTN</name>
<dbReference type="InterPro" id="IPR023631">
    <property type="entry name" value="Amidase_dom"/>
</dbReference>
<evidence type="ECO:0000313" key="3">
    <source>
        <dbReference type="Proteomes" id="UP000295621"/>
    </source>
</evidence>
<dbReference type="AlphaFoldDB" id="A0A4R4RR18"/>